<evidence type="ECO:0000313" key="2">
    <source>
        <dbReference type="Proteomes" id="UP001057296"/>
    </source>
</evidence>
<name>A0A9X9N2A4_NEISU</name>
<protein>
    <recommendedName>
        <fullName evidence="3">CRISPR-associated endonuclease Cas3</fullName>
    </recommendedName>
</protein>
<dbReference type="AlphaFoldDB" id="A0A9X9N2A4"/>
<dbReference type="EMBL" id="CP073115">
    <property type="protein sequence ID" value="UTG70956.1"/>
    <property type="molecule type" value="Genomic_DNA"/>
</dbReference>
<accession>A0A9X9N2A4</accession>
<gene>
    <name evidence="1" type="ORF">KCG54_04155</name>
</gene>
<dbReference type="RefSeq" id="WP_254324746.1">
    <property type="nucleotide sequence ID" value="NZ_CP073115.1"/>
</dbReference>
<proteinExistence type="predicted"/>
<sequence length="64" mass="7180">MKQKQPKTCVWISAVGKKGILQRSHSVNVGEMVAEFARVFGAQEQACQMGKLHDLGKYSEPFDR</sequence>
<reference evidence="1" key="1">
    <citation type="submission" date="2021-04" db="EMBL/GenBank/DDBJ databases">
        <title>Characterizing Neisseria spp. as novel respiratory pathobionts in bronchiectasis.</title>
        <authorList>
            <person name="Li L."/>
            <person name="Mac Aogain M."/>
            <person name="Xu T."/>
            <person name="Jaggi T.K."/>
            <person name="Chan L.Y."/>
            <person name="Keir H.R."/>
            <person name="Dicker A.J."/>
            <person name="Qu J."/>
            <person name="Liu Y."/>
            <person name="Chen H.S."/>
            <person name="Koh M.S."/>
            <person name="Ong T.H."/>
            <person name="Lim A.Y.H."/>
            <person name="Abisheganaden J."/>
            <person name="Low T.B."/>
            <person name="Oliver B.G."/>
            <person name="Tan N.S."/>
            <person name="Fang M."/>
            <person name="Chalmers J.D."/>
            <person name="Chotirmall S.H."/>
        </authorList>
    </citation>
    <scope>NUCLEOTIDE SEQUENCE</scope>
    <source>
        <strain evidence="1">TT0077</strain>
    </source>
</reference>
<evidence type="ECO:0008006" key="3">
    <source>
        <dbReference type="Google" id="ProtNLM"/>
    </source>
</evidence>
<evidence type="ECO:0000313" key="1">
    <source>
        <dbReference type="EMBL" id="UTG70956.1"/>
    </source>
</evidence>
<dbReference type="Proteomes" id="UP001057296">
    <property type="component" value="Chromosome"/>
</dbReference>
<organism evidence="1 2">
    <name type="scientific">Neisseria subflava</name>
    <dbReference type="NCBI Taxonomy" id="28449"/>
    <lineage>
        <taxon>Bacteria</taxon>
        <taxon>Pseudomonadati</taxon>
        <taxon>Pseudomonadota</taxon>
        <taxon>Betaproteobacteria</taxon>
        <taxon>Neisseriales</taxon>
        <taxon>Neisseriaceae</taxon>
        <taxon>Neisseria</taxon>
    </lineage>
</organism>